<dbReference type="SUPFAM" id="SSF56322">
    <property type="entry name" value="ADC synthase"/>
    <property type="match status" value="1"/>
</dbReference>
<dbReference type="InterPro" id="IPR015890">
    <property type="entry name" value="Chorismate_C"/>
</dbReference>
<proteinExistence type="inferred from homology"/>
<dbReference type="InterPro" id="IPR004561">
    <property type="entry name" value="IsoChor_synthase"/>
</dbReference>
<dbReference type="Gene3D" id="3.60.120.10">
    <property type="entry name" value="Anthranilate synthase"/>
    <property type="match status" value="1"/>
</dbReference>
<dbReference type="EC" id="5.4.4.2" evidence="3"/>
<organism evidence="7 8">
    <name type="scientific">Pseudomonas fulva</name>
    <dbReference type="NCBI Taxonomy" id="47880"/>
    <lineage>
        <taxon>Bacteria</taxon>
        <taxon>Pseudomonadati</taxon>
        <taxon>Pseudomonadota</taxon>
        <taxon>Gammaproteobacteria</taxon>
        <taxon>Pseudomonadales</taxon>
        <taxon>Pseudomonadaceae</taxon>
        <taxon>Pseudomonas</taxon>
    </lineage>
</organism>
<dbReference type="PANTHER" id="PTHR42839">
    <property type="entry name" value="ISOCHORISMATE SYNTHASE ENTC"/>
    <property type="match status" value="1"/>
</dbReference>
<evidence type="ECO:0000256" key="4">
    <source>
        <dbReference type="ARBA" id="ARBA00023235"/>
    </source>
</evidence>
<dbReference type="PANTHER" id="PTHR42839:SF2">
    <property type="entry name" value="ISOCHORISMATE SYNTHASE ENTC"/>
    <property type="match status" value="1"/>
</dbReference>
<dbReference type="GO" id="GO:0008909">
    <property type="term" value="F:isochorismate synthase activity"/>
    <property type="evidence" value="ECO:0007669"/>
    <property type="project" value="UniProtKB-EC"/>
</dbReference>
<reference evidence="7 8" key="1">
    <citation type="submission" date="2014-12" db="EMBL/GenBank/DDBJ databases">
        <title>16Stimator: statistical estimation of ribosomal gene copy numbers from draft genome assemblies.</title>
        <authorList>
            <person name="Perisin M.A."/>
            <person name="Vetter M."/>
            <person name="Gilbert J.A."/>
            <person name="Bergelson J."/>
        </authorList>
    </citation>
    <scope>NUCLEOTIDE SEQUENCE [LARGE SCALE GENOMIC DNA]</scope>
    <source>
        <strain evidence="7 8">MEJ086</strain>
    </source>
</reference>
<dbReference type="GO" id="GO:0009697">
    <property type="term" value="P:salicylic acid biosynthetic process"/>
    <property type="evidence" value="ECO:0007669"/>
    <property type="project" value="TreeGrafter"/>
</dbReference>
<comment type="catalytic activity">
    <reaction evidence="1">
        <text>chorismate = isochorismate</text>
        <dbReference type="Rhea" id="RHEA:18985"/>
        <dbReference type="ChEBI" id="CHEBI:29748"/>
        <dbReference type="ChEBI" id="CHEBI:29780"/>
        <dbReference type="EC" id="5.4.4.2"/>
    </reaction>
</comment>
<dbReference type="AlphaFoldDB" id="A0A0D0I581"/>
<gene>
    <name evidence="7" type="ORF">RU08_25280</name>
</gene>
<evidence type="ECO:0000256" key="2">
    <source>
        <dbReference type="ARBA" id="ARBA00005297"/>
    </source>
</evidence>
<dbReference type="Proteomes" id="UP000032068">
    <property type="component" value="Unassembled WGS sequence"/>
</dbReference>
<accession>A0A0D0I581</accession>
<protein>
    <recommendedName>
        <fullName evidence="3">isochorismate synthase</fullName>
        <ecNumber evidence="3">5.4.4.2</ecNumber>
    </recommendedName>
    <alternativeName>
        <fullName evidence="5">Isochorismate mutase</fullName>
    </alternativeName>
</protein>
<dbReference type="OrthoDB" id="9806579at2"/>
<evidence type="ECO:0000259" key="6">
    <source>
        <dbReference type="Pfam" id="PF00425"/>
    </source>
</evidence>
<evidence type="ECO:0000256" key="1">
    <source>
        <dbReference type="ARBA" id="ARBA00000799"/>
    </source>
</evidence>
<name>A0A0D0I581_9PSED</name>
<comment type="caution">
    <text evidence="7">The sequence shown here is derived from an EMBL/GenBank/DDBJ whole genome shotgun (WGS) entry which is preliminary data.</text>
</comment>
<dbReference type="EMBL" id="JXQW01000119">
    <property type="protein sequence ID" value="KIP88032.1"/>
    <property type="molecule type" value="Genomic_DNA"/>
</dbReference>
<evidence type="ECO:0000256" key="3">
    <source>
        <dbReference type="ARBA" id="ARBA00012824"/>
    </source>
</evidence>
<evidence type="ECO:0000313" key="8">
    <source>
        <dbReference type="Proteomes" id="UP000032068"/>
    </source>
</evidence>
<sequence length="392" mass="43192">MRAGTLRTNDMNQEQLLVDARDSFSFTSGDRELAVTGMLQRIETPAIGGENADSAFQKTIAHALDQAREAGQLNPIIVGAIPFDPAEASCLYIPEHAQWQTRNTALSTDVTPLPKLLDQKSIPDEQGFKHAVEHAIVNFHHSDVRKAVLSVQRELLFAKDVDVSAMQDNLRAQNQSGYHFRVPMPDGETLIGVSPELLVHKDGLSFVSNPLAGSIKRMADPHEDRRNADWLAASEKDHYEHRLVIEDIASQLAELCTQLNAPQCPSLISTPALWHLSTRIDATLADPTVSALQLACRLHPTPAVCGFPTERARRLIRFVEPLERGLFTGMVGWCDAQGNGEWVVTIRCGTVKRNRVRLFAGAGIVEASNPDSEWTEVQTKLGTMLRACGLSR</sequence>
<evidence type="ECO:0000256" key="5">
    <source>
        <dbReference type="ARBA" id="ARBA00041564"/>
    </source>
</evidence>
<keyword evidence="4" id="KW-0413">Isomerase</keyword>
<evidence type="ECO:0000313" key="7">
    <source>
        <dbReference type="EMBL" id="KIP88032.1"/>
    </source>
</evidence>
<comment type="similarity">
    <text evidence="2">Belongs to the isochorismate synthase family.</text>
</comment>
<feature type="domain" description="Chorismate-utilising enzyme C-terminal" evidence="6">
    <location>
        <begin position="125"/>
        <end position="380"/>
    </location>
</feature>
<dbReference type="NCBIfam" id="TIGR00543">
    <property type="entry name" value="isochor_syn"/>
    <property type="match status" value="1"/>
</dbReference>
<dbReference type="InterPro" id="IPR005801">
    <property type="entry name" value="ADC_synthase"/>
</dbReference>
<dbReference type="Pfam" id="PF00425">
    <property type="entry name" value="Chorismate_bind"/>
    <property type="match status" value="1"/>
</dbReference>